<keyword evidence="1" id="KW-0812">Transmembrane</keyword>
<evidence type="ECO:0000256" key="1">
    <source>
        <dbReference type="SAM" id="Phobius"/>
    </source>
</evidence>
<organism evidence="2 3">
    <name type="scientific">Brachionus plicatilis</name>
    <name type="common">Marine rotifer</name>
    <name type="synonym">Brachionus muelleri</name>
    <dbReference type="NCBI Taxonomy" id="10195"/>
    <lineage>
        <taxon>Eukaryota</taxon>
        <taxon>Metazoa</taxon>
        <taxon>Spiralia</taxon>
        <taxon>Gnathifera</taxon>
        <taxon>Rotifera</taxon>
        <taxon>Eurotatoria</taxon>
        <taxon>Monogononta</taxon>
        <taxon>Pseudotrocha</taxon>
        <taxon>Ploima</taxon>
        <taxon>Brachionidae</taxon>
        <taxon>Brachionus</taxon>
    </lineage>
</organism>
<proteinExistence type="predicted"/>
<comment type="caution">
    <text evidence="2">The sequence shown here is derived from an EMBL/GenBank/DDBJ whole genome shotgun (WGS) entry which is preliminary data.</text>
</comment>
<sequence length="82" mass="9521">MIIKNVGPSILGSLIHFKSVYFCFSQNSFFFFLIKNFILKKFKKCLRKKLIKKFLIACLTKIKSRKSAVKLLKNIIKGANSF</sequence>
<reference evidence="2 3" key="1">
    <citation type="journal article" date="2018" name="Sci. Rep.">
        <title>Genomic signatures of local adaptation to the degree of environmental predictability in rotifers.</title>
        <authorList>
            <person name="Franch-Gras L."/>
            <person name="Hahn C."/>
            <person name="Garcia-Roger E.M."/>
            <person name="Carmona M.J."/>
            <person name="Serra M."/>
            <person name="Gomez A."/>
        </authorList>
    </citation>
    <scope>NUCLEOTIDE SEQUENCE [LARGE SCALE GENOMIC DNA]</scope>
    <source>
        <strain evidence="2">HYR1</strain>
    </source>
</reference>
<keyword evidence="3" id="KW-1185">Reference proteome</keyword>
<gene>
    <name evidence="2" type="ORF">BpHYR1_039730</name>
</gene>
<accession>A0A3M7T635</accession>
<feature type="transmembrane region" description="Helical" evidence="1">
    <location>
        <begin position="19"/>
        <end position="39"/>
    </location>
</feature>
<evidence type="ECO:0000313" key="2">
    <source>
        <dbReference type="EMBL" id="RNA43435.1"/>
    </source>
</evidence>
<keyword evidence="1" id="KW-0472">Membrane</keyword>
<keyword evidence="1" id="KW-1133">Transmembrane helix</keyword>
<dbReference type="EMBL" id="REGN01000224">
    <property type="protein sequence ID" value="RNA43435.1"/>
    <property type="molecule type" value="Genomic_DNA"/>
</dbReference>
<protein>
    <submittedName>
        <fullName evidence="2">Uncharacterized protein</fullName>
    </submittedName>
</protein>
<dbReference type="AlphaFoldDB" id="A0A3M7T635"/>
<dbReference type="Proteomes" id="UP000276133">
    <property type="component" value="Unassembled WGS sequence"/>
</dbReference>
<name>A0A3M7T635_BRAPC</name>
<evidence type="ECO:0000313" key="3">
    <source>
        <dbReference type="Proteomes" id="UP000276133"/>
    </source>
</evidence>